<feature type="domain" description="3-hydroxyacyl-CoA dehydrogenase C-terminal" evidence="3">
    <location>
        <begin position="160"/>
        <end position="256"/>
    </location>
</feature>
<evidence type="ECO:0000313" key="5">
    <source>
        <dbReference type="Proteomes" id="UP000236642"/>
    </source>
</evidence>
<dbReference type="Pfam" id="PF00725">
    <property type="entry name" value="3HCDH"/>
    <property type="match status" value="1"/>
</dbReference>
<evidence type="ECO:0000259" key="3">
    <source>
        <dbReference type="Pfam" id="PF00725"/>
    </source>
</evidence>
<dbReference type="InterPro" id="IPR036291">
    <property type="entry name" value="NAD(P)-bd_dom_sf"/>
</dbReference>
<dbReference type="InterPro" id="IPR008927">
    <property type="entry name" value="6-PGluconate_DH-like_C_sf"/>
</dbReference>
<name>A0A2H5Y6X9_9CHLR</name>
<comment type="caution">
    <text evidence="4">The sequence shown here is derived from an EMBL/GenBank/DDBJ whole genome shotgun (WGS) entry which is preliminary data.</text>
</comment>
<dbReference type="EMBL" id="BEHY01000029">
    <property type="protein sequence ID" value="GBD09162.1"/>
    <property type="molecule type" value="Genomic_DNA"/>
</dbReference>
<dbReference type="InterPro" id="IPR013328">
    <property type="entry name" value="6PGD_dom2"/>
</dbReference>
<evidence type="ECO:0000256" key="1">
    <source>
        <dbReference type="ARBA" id="ARBA00005086"/>
    </source>
</evidence>
<comment type="similarity">
    <text evidence="2">Belongs to the 3-hydroxyacyl-CoA dehydrogenase family.</text>
</comment>
<reference evidence="5" key="1">
    <citation type="submission" date="2017-09" db="EMBL/GenBank/DDBJ databases">
        <title>Metaegenomics of thermophilic ammonia-oxidizing enrichment culture.</title>
        <authorList>
            <person name="Kato S."/>
            <person name="Suzuki K."/>
        </authorList>
    </citation>
    <scope>NUCLEOTIDE SEQUENCE [LARGE SCALE GENOMIC DNA]</scope>
</reference>
<protein>
    <submittedName>
        <fullName evidence="4">3-hydroxybutyryl-CoA dehydrogenase</fullName>
        <ecNumber evidence="4">1.1.1.157</ecNumber>
    </submittedName>
</protein>
<dbReference type="GO" id="GO:0008691">
    <property type="term" value="F:3-hydroxybutyryl-CoA dehydrogenase activity"/>
    <property type="evidence" value="ECO:0007669"/>
    <property type="project" value="UniProtKB-EC"/>
</dbReference>
<accession>A0A2H5Y6X9</accession>
<sequence>MGTQPLKERILIVGAAAFAEDLGGLFLEQGYPAAVLICEGEPPLALSPDLQAEARSAALALEVLPFPLESKRGLIATLDEALSPEAPLLSLCLTVSATQVASWTRRPGRVVGFAALPPLTREAPVELAVPLGGDSTALKSARAYLERIGLRIEMVRDAVGMVLPRILCALINEAAFAVMEGVASPEDIDTAMKLGTNYPRGPLEWGDLLGLDLVVAILDALEAEHRNGAYRAAPLLRQMVRAGLLGRKTGRGFYEWK</sequence>
<dbReference type="AlphaFoldDB" id="A0A2H5Y6X9"/>
<keyword evidence="4" id="KW-0560">Oxidoreductase</keyword>
<comment type="pathway">
    <text evidence="1">Lipid metabolism; butanoate metabolism.</text>
</comment>
<dbReference type="Gene3D" id="1.10.1040.10">
    <property type="entry name" value="N-(1-d-carboxylethyl)-l-norvaline Dehydrogenase, domain 2"/>
    <property type="match status" value="1"/>
</dbReference>
<dbReference type="SUPFAM" id="SSF51735">
    <property type="entry name" value="NAD(P)-binding Rossmann-fold domains"/>
    <property type="match status" value="1"/>
</dbReference>
<dbReference type="PANTHER" id="PTHR48075">
    <property type="entry name" value="3-HYDROXYACYL-COA DEHYDROGENASE FAMILY PROTEIN"/>
    <property type="match status" value="1"/>
</dbReference>
<dbReference type="PANTHER" id="PTHR48075:SF5">
    <property type="entry name" value="3-HYDROXYBUTYRYL-COA DEHYDROGENASE"/>
    <property type="match status" value="1"/>
</dbReference>
<dbReference type="Proteomes" id="UP000236642">
    <property type="component" value="Unassembled WGS sequence"/>
</dbReference>
<dbReference type="EC" id="1.1.1.157" evidence="4"/>
<dbReference type="GO" id="GO:0006635">
    <property type="term" value="P:fatty acid beta-oxidation"/>
    <property type="evidence" value="ECO:0007669"/>
    <property type="project" value="TreeGrafter"/>
</dbReference>
<dbReference type="SUPFAM" id="SSF48179">
    <property type="entry name" value="6-phosphogluconate dehydrogenase C-terminal domain-like"/>
    <property type="match status" value="1"/>
</dbReference>
<gene>
    <name evidence="4" type="primary">hbd</name>
    <name evidence="4" type="ORF">HRbin22_01409</name>
</gene>
<dbReference type="Gene3D" id="3.40.50.720">
    <property type="entry name" value="NAD(P)-binding Rossmann-like Domain"/>
    <property type="match status" value="1"/>
</dbReference>
<evidence type="ECO:0000313" key="4">
    <source>
        <dbReference type="EMBL" id="GBD09162.1"/>
    </source>
</evidence>
<evidence type="ECO:0000256" key="2">
    <source>
        <dbReference type="ARBA" id="ARBA00009463"/>
    </source>
</evidence>
<organism evidence="4 5">
    <name type="scientific">Candidatus Thermoflexus japonica</name>
    <dbReference type="NCBI Taxonomy" id="2035417"/>
    <lineage>
        <taxon>Bacteria</taxon>
        <taxon>Bacillati</taxon>
        <taxon>Chloroflexota</taxon>
        <taxon>Thermoflexia</taxon>
        <taxon>Thermoflexales</taxon>
        <taxon>Thermoflexaceae</taxon>
        <taxon>Thermoflexus</taxon>
    </lineage>
</organism>
<dbReference type="InterPro" id="IPR006108">
    <property type="entry name" value="3HC_DH_C"/>
</dbReference>
<proteinExistence type="inferred from homology"/>